<keyword evidence="2" id="KW-1185">Reference proteome</keyword>
<accession>A0A9X0DMY6</accession>
<sequence>MFKKIYQSARNHYFQAIKTAKKNHWNEFLEKEDTQTIFKAMLYTKNLQIERIPNIRSNSFQFENSFEGKCLAFRFVLFPPPPSTTAPKWEEYKQSKKWDWPKLTENELFNTCSTKIKEKNPGPNGITQKIIIRTYKAIPKAFFTFFNNLINLGYHPSCWK</sequence>
<evidence type="ECO:0000313" key="1">
    <source>
        <dbReference type="EMBL" id="KAJ8069556.1"/>
    </source>
</evidence>
<dbReference type="PANTHER" id="PTHR33481">
    <property type="entry name" value="REVERSE TRANSCRIPTASE"/>
    <property type="match status" value="1"/>
</dbReference>
<protein>
    <submittedName>
        <fullName evidence="1">Uncharacterized protein</fullName>
    </submittedName>
</protein>
<dbReference type="Proteomes" id="UP001152300">
    <property type="component" value="Unassembled WGS sequence"/>
</dbReference>
<dbReference type="PANTHER" id="PTHR33481:SF1">
    <property type="entry name" value="ENDONUCLEASE_EXONUCLEASE_PHOSPHATASE DOMAIN-CONTAINING PROTEIN-RELATED"/>
    <property type="match status" value="1"/>
</dbReference>
<evidence type="ECO:0000313" key="2">
    <source>
        <dbReference type="Proteomes" id="UP001152300"/>
    </source>
</evidence>
<dbReference type="EMBL" id="JAPEIS010000002">
    <property type="protein sequence ID" value="KAJ8069556.1"/>
    <property type="molecule type" value="Genomic_DNA"/>
</dbReference>
<proteinExistence type="predicted"/>
<organism evidence="1 2">
    <name type="scientific">Sclerotinia nivalis</name>
    <dbReference type="NCBI Taxonomy" id="352851"/>
    <lineage>
        <taxon>Eukaryota</taxon>
        <taxon>Fungi</taxon>
        <taxon>Dikarya</taxon>
        <taxon>Ascomycota</taxon>
        <taxon>Pezizomycotina</taxon>
        <taxon>Leotiomycetes</taxon>
        <taxon>Helotiales</taxon>
        <taxon>Sclerotiniaceae</taxon>
        <taxon>Sclerotinia</taxon>
    </lineage>
</organism>
<gene>
    <name evidence="1" type="ORF">OCU04_003206</name>
</gene>
<dbReference type="AlphaFoldDB" id="A0A9X0DMY6"/>
<dbReference type="OrthoDB" id="3527090at2759"/>
<comment type="caution">
    <text evidence="1">The sequence shown here is derived from an EMBL/GenBank/DDBJ whole genome shotgun (WGS) entry which is preliminary data.</text>
</comment>
<reference evidence="1" key="1">
    <citation type="submission" date="2022-11" db="EMBL/GenBank/DDBJ databases">
        <title>Genome Resource of Sclerotinia nivalis Strain SnTB1, a Plant Pathogen Isolated from American Ginseng.</title>
        <authorList>
            <person name="Fan S."/>
        </authorList>
    </citation>
    <scope>NUCLEOTIDE SEQUENCE</scope>
    <source>
        <strain evidence="1">SnTB1</strain>
    </source>
</reference>
<name>A0A9X0DMY6_9HELO</name>